<evidence type="ECO:0000256" key="1">
    <source>
        <dbReference type="SAM" id="MobiDB-lite"/>
    </source>
</evidence>
<dbReference type="Proteomes" id="UP001153269">
    <property type="component" value="Unassembled WGS sequence"/>
</dbReference>
<dbReference type="AlphaFoldDB" id="A0A9N7VY17"/>
<proteinExistence type="predicted"/>
<dbReference type="EMBL" id="CADEAL010004292">
    <property type="protein sequence ID" value="CAB1456340.1"/>
    <property type="molecule type" value="Genomic_DNA"/>
</dbReference>
<feature type="region of interest" description="Disordered" evidence="1">
    <location>
        <begin position="156"/>
        <end position="180"/>
    </location>
</feature>
<protein>
    <submittedName>
        <fullName evidence="2">Uncharacterized protein</fullName>
    </submittedName>
</protein>
<reference evidence="2" key="1">
    <citation type="submission" date="2020-03" db="EMBL/GenBank/DDBJ databases">
        <authorList>
            <person name="Weist P."/>
        </authorList>
    </citation>
    <scope>NUCLEOTIDE SEQUENCE</scope>
</reference>
<feature type="region of interest" description="Disordered" evidence="1">
    <location>
        <begin position="195"/>
        <end position="220"/>
    </location>
</feature>
<name>A0A9N7VY17_PLEPL</name>
<evidence type="ECO:0000313" key="3">
    <source>
        <dbReference type="Proteomes" id="UP001153269"/>
    </source>
</evidence>
<keyword evidence="3" id="KW-1185">Reference proteome</keyword>
<feature type="compositionally biased region" description="Polar residues" evidence="1">
    <location>
        <begin position="159"/>
        <end position="169"/>
    </location>
</feature>
<gene>
    <name evidence="2" type="ORF">PLEPLA_LOCUS44124</name>
</gene>
<organism evidence="2 3">
    <name type="scientific">Pleuronectes platessa</name>
    <name type="common">European plaice</name>
    <dbReference type="NCBI Taxonomy" id="8262"/>
    <lineage>
        <taxon>Eukaryota</taxon>
        <taxon>Metazoa</taxon>
        <taxon>Chordata</taxon>
        <taxon>Craniata</taxon>
        <taxon>Vertebrata</taxon>
        <taxon>Euteleostomi</taxon>
        <taxon>Actinopterygii</taxon>
        <taxon>Neopterygii</taxon>
        <taxon>Teleostei</taxon>
        <taxon>Neoteleostei</taxon>
        <taxon>Acanthomorphata</taxon>
        <taxon>Carangaria</taxon>
        <taxon>Pleuronectiformes</taxon>
        <taxon>Pleuronectoidei</taxon>
        <taxon>Pleuronectidae</taxon>
        <taxon>Pleuronectes</taxon>
    </lineage>
</organism>
<accession>A0A9N7VY17</accession>
<comment type="caution">
    <text evidence="2">The sequence shown here is derived from an EMBL/GenBank/DDBJ whole genome shotgun (WGS) entry which is preliminary data.</text>
</comment>
<sequence>MVAPPCALSSAAVYTTVYISVSTCSSVFTSTCCSVSQKLWISDSSPVKMRVKGSARLSSRLYGSATPPIPQHLLVPELASCCQNSGDVHTLDRFVIHSRPASVSSFLLSRLFRPRIAPSPGPGDRTIALRSFPSAFMPDLQRFSFPYHSMNPLLGGNAHLQQHSPQIQSPGHPDSPSGLLPDSVFGPGASFLLGEQAGPGLDQPGPDFTAPSQTSPYFHHNHSSLYQHRAAPHPPAAMALRNDLGSNISVLKTHFTTPDPLSYTWLNYQQCL</sequence>
<evidence type="ECO:0000313" key="2">
    <source>
        <dbReference type="EMBL" id="CAB1456340.1"/>
    </source>
</evidence>